<protein>
    <submittedName>
        <fullName evidence="2">Uncharacterized protein</fullName>
    </submittedName>
</protein>
<sequence>MSDAELTYSRGHKQRPSAMAVED</sequence>
<evidence type="ECO:0000256" key="1">
    <source>
        <dbReference type="SAM" id="MobiDB-lite"/>
    </source>
</evidence>
<dbReference type="AlphaFoldDB" id="A0A381YJN9"/>
<organism evidence="2">
    <name type="scientific">marine metagenome</name>
    <dbReference type="NCBI Taxonomy" id="408172"/>
    <lineage>
        <taxon>unclassified sequences</taxon>
        <taxon>metagenomes</taxon>
        <taxon>ecological metagenomes</taxon>
    </lineage>
</organism>
<gene>
    <name evidence="2" type="ORF">METZ01_LOCUS129577</name>
</gene>
<feature type="region of interest" description="Disordered" evidence="1">
    <location>
        <begin position="1"/>
        <end position="23"/>
    </location>
</feature>
<proteinExistence type="predicted"/>
<name>A0A381YJN9_9ZZZZ</name>
<dbReference type="EMBL" id="UINC01018295">
    <property type="protein sequence ID" value="SVA76723.1"/>
    <property type="molecule type" value="Genomic_DNA"/>
</dbReference>
<reference evidence="2" key="1">
    <citation type="submission" date="2018-05" db="EMBL/GenBank/DDBJ databases">
        <authorList>
            <person name="Lanie J.A."/>
            <person name="Ng W.-L."/>
            <person name="Kazmierczak K.M."/>
            <person name="Andrzejewski T.M."/>
            <person name="Davidsen T.M."/>
            <person name="Wayne K.J."/>
            <person name="Tettelin H."/>
            <person name="Glass J.I."/>
            <person name="Rusch D."/>
            <person name="Podicherti R."/>
            <person name="Tsui H.-C.T."/>
            <person name="Winkler M.E."/>
        </authorList>
    </citation>
    <scope>NUCLEOTIDE SEQUENCE</scope>
</reference>
<accession>A0A381YJN9</accession>
<evidence type="ECO:0000313" key="2">
    <source>
        <dbReference type="EMBL" id="SVA76723.1"/>
    </source>
</evidence>